<reference evidence="2" key="1">
    <citation type="journal article" date="2020" name="Stud. Mycol.">
        <title>101 Dothideomycetes genomes: a test case for predicting lifestyles and emergence of pathogens.</title>
        <authorList>
            <person name="Haridas S."/>
            <person name="Albert R."/>
            <person name="Binder M."/>
            <person name="Bloem J."/>
            <person name="Labutti K."/>
            <person name="Salamov A."/>
            <person name="Andreopoulos B."/>
            <person name="Baker S."/>
            <person name="Barry K."/>
            <person name="Bills G."/>
            <person name="Bluhm B."/>
            <person name="Cannon C."/>
            <person name="Castanera R."/>
            <person name="Culley D."/>
            <person name="Daum C."/>
            <person name="Ezra D."/>
            <person name="Gonzalez J."/>
            <person name="Henrissat B."/>
            <person name="Kuo A."/>
            <person name="Liang C."/>
            <person name="Lipzen A."/>
            <person name="Lutzoni F."/>
            <person name="Magnuson J."/>
            <person name="Mondo S."/>
            <person name="Nolan M."/>
            <person name="Ohm R."/>
            <person name="Pangilinan J."/>
            <person name="Park H.-J."/>
            <person name="Ramirez L."/>
            <person name="Alfaro M."/>
            <person name="Sun H."/>
            <person name="Tritt A."/>
            <person name="Yoshinaga Y."/>
            <person name="Zwiers L.-H."/>
            <person name="Turgeon B."/>
            <person name="Goodwin S."/>
            <person name="Spatafora J."/>
            <person name="Crous P."/>
            <person name="Grigoriev I."/>
        </authorList>
    </citation>
    <scope>NUCLEOTIDE SEQUENCE</scope>
    <source>
        <strain evidence="2">CBS 122368</strain>
    </source>
</reference>
<evidence type="ECO:0000256" key="1">
    <source>
        <dbReference type="SAM" id="MobiDB-lite"/>
    </source>
</evidence>
<organism evidence="2 3">
    <name type="scientific">Trematosphaeria pertusa</name>
    <dbReference type="NCBI Taxonomy" id="390896"/>
    <lineage>
        <taxon>Eukaryota</taxon>
        <taxon>Fungi</taxon>
        <taxon>Dikarya</taxon>
        <taxon>Ascomycota</taxon>
        <taxon>Pezizomycotina</taxon>
        <taxon>Dothideomycetes</taxon>
        <taxon>Pleosporomycetidae</taxon>
        <taxon>Pleosporales</taxon>
        <taxon>Massarineae</taxon>
        <taxon>Trematosphaeriaceae</taxon>
        <taxon>Trematosphaeria</taxon>
    </lineage>
</organism>
<feature type="compositionally biased region" description="Basic and acidic residues" evidence="1">
    <location>
        <begin position="14"/>
        <end position="40"/>
    </location>
</feature>
<feature type="non-terminal residue" evidence="2">
    <location>
        <position position="685"/>
    </location>
</feature>
<dbReference type="AlphaFoldDB" id="A0A6A6J5C1"/>
<dbReference type="GeneID" id="54577948"/>
<protein>
    <submittedName>
        <fullName evidence="2">Uncharacterized protein</fullName>
    </submittedName>
</protein>
<evidence type="ECO:0000313" key="3">
    <source>
        <dbReference type="Proteomes" id="UP000800094"/>
    </source>
</evidence>
<dbReference type="Proteomes" id="UP000800094">
    <property type="component" value="Unassembled WGS sequence"/>
</dbReference>
<gene>
    <name evidence="2" type="ORF">BU26DRAFT_446332</name>
</gene>
<feature type="compositionally biased region" description="Polar residues" evidence="1">
    <location>
        <begin position="105"/>
        <end position="121"/>
    </location>
</feature>
<sequence>MVQFGLNHAGGIERLSEEEAAAKDEESRDEERPAIVKSRSDPTPTKSQDRETEETITSEALDTVRESTFPKFMSTSRVRNATPRQSLSISVHRDSSTSSRHSSTFTNPRPSLPSSITSGSITADVPTDPSLKATETGRRESGRRPSILTRIRSSISTSGSMSARRPLIHPSDFQLPPEEPEKHFIDSIGMVIPGVCNRNQCAHPLAHFITNWRLCEPIEYTTALADHGITYTDYCRLIAALANFLDEIPNETKTRTSSVIPRWHPKGWHASYEDTMGAHKDHKSQPFPSRNYSVAESAEHYKRAEHQAVSLNRLLEEISWNWQARGLPVMVCISSFSLFAPNRISESYIQILHVSLQPPTPPETFAAPGTAQCLSFIDPFAISKFEDHCVSMPRRKRSSVTPPSPLSPVANGGFLHHHQQVQLRDRTRPWPLWPNAIPSRKRELMNDHADRYGVDPYFRAWMRANINSRTRSTSYAKYMIEREDDPFINTRLEYVNPPSRAALLWGLLTKGPKKWREQYPSIMNRDSYEHNRRLECRKTVENGSRLRIVGFGFRHPIYPPHTPEMDELGLAKETYQTIINTIEHIRQHYKSNAGEECVPRLLASWHKLRRRSTEDALTRVSEYIRQVNASQRHVVWTIEKIPGVYDRGLGRDKKEWEISAWNGEDPLELLIQLERWGIIEKRLNI</sequence>
<accession>A0A6A6J5C1</accession>
<dbReference type="OrthoDB" id="3785702at2759"/>
<dbReference type="RefSeq" id="XP_033692084.1">
    <property type="nucleotide sequence ID" value="XM_033824618.1"/>
</dbReference>
<dbReference type="EMBL" id="ML987189">
    <property type="protein sequence ID" value="KAF2257080.1"/>
    <property type="molecule type" value="Genomic_DNA"/>
</dbReference>
<feature type="region of interest" description="Disordered" evidence="1">
    <location>
        <begin position="1"/>
        <end position="148"/>
    </location>
</feature>
<feature type="compositionally biased region" description="Polar residues" evidence="1">
    <location>
        <begin position="73"/>
        <end position="87"/>
    </location>
</feature>
<name>A0A6A6J5C1_9PLEO</name>
<keyword evidence="3" id="KW-1185">Reference proteome</keyword>
<evidence type="ECO:0000313" key="2">
    <source>
        <dbReference type="EMBL" id="KAF2257080.1"/>
    </source>
</evidence>
<proteinExistence type="predicted"/>